<feature type="region of interest" description="Disordered" evidence="1">
    <location>
        <begin position="151"/>
        <end position="181"/>
    </location>
</feature>
<organism evidence="2 3">
    <name type="scientific">Nocardiopsis alborubida</name>
    <dbReference type="NCBI Taxonomy" id="146802"/>
    <lineage>
        <taxon>Bacteria</taxon>
        <taxon>Bacillati</taxon>
        <taxon>Actinomycetota</taxon>
        <taxon>Actinomycetes</taxon>
        <taxon>Streptosporangiales</taxon>
        <taxon>Nocardiopsidaceae</taxon>
        <taxon>Nocardiopsis</taxon>
    </lineage>
</organism>
<gene>
    <name evidence="2" type="ORF">HGB44_25820</name>
</gene>
<dbReference type="AlphaFoldDB" id="A0A7X6MIC1"/>
<evidence type="ECO:0000313" key="3">
    <source>
        <dbReference type="Proteomes" id="UP000553209"/>
    </source>
</evidence>
<accession>A0A7X6MIC1</accession>
<feature type="compositionally biased region" description="Basic and acidic residues" evidence="1">
    <location>
        <begin position="393"/>
        <end position="407"/>
    </location>
</feature>
<dbReference type="Proteomes" id="UP000553209">
    <property type="component" value="Unassembled WGS sequence"/>
</dbReference>
<feature type="compositionally biased region" description="Pro residues" evidence="1">
    <location>
        <begin position="425"/>
        <end position="437"/>
    </location>
</feature>
<dbReference type="RefSeq" id="WP_061083554.1">
    <property type="nucleotide sequence ID" value="NZ_JAAXPG010000031.1"/>
</dbReference>
<reference evidence="2 3" key="1">
    <citation type="submission" date="2020-04" db="EMBL/GenBank/DDBJ databases">
        <title>MicrobeNet Type strains.</title>
        <authorList>
            <person name="Nicholson A.C."/>
        </authorList>
    </citation>
    <scope>NUCLEOTIDE SEQUENCE [LARGE SCALE GENOMIC DNA]</scope>
    <source>
        <strain evidence="2 3">ATCC 23612</strain>
    </source>
</reference>
<feature type="region of interest" description="Disordered" evidence="1">
    <location>
        <begin position="230"/>
        <end position="319"/>
    </location>
</feature>
<evidence type="ECO:0000256" key="1">
    <source>
        <dbReference type="SAM" id="MobiDB-lite"/>
    </source>
</evidence>
<proteinExistence type="predicted"/>
<name>A0A7X6MIC1_9ACTN</name>
<keyword evidence="3" id="KW-1185">Reference proteome</keyword>
<evidence type="ECO:0000313" key="2">
    <source>
        <dbReference type="EMBL" id="NKZ01060.1"/>
    </source>
</evidence>
<comment type="caution">
    <text evidence="2">The sequence shown here is derived from an EMBL/GenBank/DDBJ whole genome shotgun (WGS) entry which is preliminary data.</text>
</comment>
<dbReference type="EMBL" id="JAAXPG010000031">
    <property type="protein sequence ID" value="NKZ01060.1"/>
    <property type="molecule type" value="Genomic_DNA"/>
</dbReference>
<protein>
    <submittedName>
        <fullName evidence="2">Sigma-70 family RNA polymerase sigma factor</fullName>
    </submittedName>
</protein>
<feature type="compositionally biased region" description="Basic and acidic residues" evidence="1">
    <location>
        <begin position="272"/>
        <end position="283"/>
    </location>
</feature>
<feature type="region of interest" description="Disordered" evidence="1">
    <location>
        <begin position="353"/>
        <end position="486"/>
    </location>
</feature>
<feature type="compositionally biased region" description="Acidic residues" evidence="1">
    <location>
        <begin position="443"/>
        <end position="468"/>
    </location>
</feature>
<feature type="compositionally biased region" description="Low complexity" evidence="1">
    <location>
        <begin position="475"/>
        <end position="486"/>
    </location>
</feature>
<sequence length="486" mass="49823">MTRGSEPGEPSTVGALYDAFAPSLYRYAWSLLGEDTGQVAEAVHDGLVAGVVLDSRRADPADLGSWLYALVRSACHRRGLAHVSPYTRLATVPAEEPAARMFARLPASHRELVELNLRHALPTSAVARVLGLDPQICGELTRSAIRRAAENLDGHRAPASRAPREAGAPDGAEDTGGPGSAAWRAQVHDVSQALALLRPPGPPPGLRDAVVRTCTDPGLGAVRERVAAQMHPLTGEGYPAHRSRAAGTVEEEAEAAEPGPEAPPRALPGDRLTTRDHPVREEAVTPLAGPGGGPGSRAGTATEPDSADDPDGRERSARRRWPLPAVSGLATAVLAVALWAWASAVGAPSTMIGAGPDEAERGPLVPGVETDATDADTKPEVGPTAEPPATSTERSEPETATEPRQEDGGGSGYEAPAPDPERTTPAPPTGEASPPPGNGESDSGADEPEGGDSGDDDAPGDPPEEGGDGGDRGLLDGLLGLFFGGG</sequence>